<evidence type="ECO:0000313" key="2">
    <source>
        <dbReference type="EMBL" id="RTE08573.1"/>
    </source>
</evidence>
<keyword evidence="3" id="KW-1185">Reference proteome</keyword>
<dbReference type="GO" id="GO:0050135">
    <property type="term" value="F:NADP+ nucleosidase activity"/>
    <property type="evidence" value="ECO:0007669"/>
    <property type="project" value="InterPro"/>
</dbReference>
<name>A0A430JC01_9BACL</name>
<comment type="caution">
    <text evidence="2">The sequence shown here is derived from an EMBL/GenBank/DDBJ whole genome shotgun (WGS) entry which is preliminary data.</text>
</comment>
<dbReference type="Pfam" id="PF10137">
    <property type="entry name" value="CAP12-PCTIR_TIR"/>
    <property type="match status" value="1"/>
</dbReference>
<evidence type="ECO:0000313" key="3">
    <source>
        <dbReference type="Proteomes" id="UP000276128"/>
    </source>
</evidence>
<dbReference type="InterPro" id="IPR019302">
    <property type="entry name" value="CAP12/PCTIR_TIR_dom"/>
</dbReference>
<evidence type="ECO:0000259" key="1">
    <source>
        <dbReference type="Pfam" id="PF10137"/>
    </source>
</evidence>
<feature type="domain" description="CD-NTase-associated protein 12/Pycsar effector protein TIR" evidence="1">
    <location>
        <begin position="8"/>
        <end position="136"/>
    </location>
</feature>
<dbReference type="RefSeq" id="WP_126142370.1">
    <property type="nucleotide sequence ID" value="NZ_RXHU01000047.1"/>
</dbReference>
<protein>
    <submittedName>
        <fullName evidence="2">Nucleotide-binding protein</fullName>
    </submittedName>
</protein>
<sequence length="336" mass="37814">MTVNRKPRVFIGSSREAIKYARAVAEQLEVAAHVNPWYAGTFGANDYTMDALDRELDNNDFGVFIFAAEDVARIRGELVFITRDNTLFEMGLFWGRLGKRRVFCLIPRTVPVASDEEGPSSFHLPSDLEGLNLLRYTDNERLVSAVDVACGKILDAIAREGLFAQRNDILAERDKVIQRKDSVLYFFWEFLKNVAIPDANQRYTAYAEAIRNSILAPLGFRSTGAALWKKIDEKYLAHVGGNVGRGKKFPLNANDGKRHEDHIIVLKVFNTGDWSFFSRREIAHVYVLCYPLSKEHVLSVHFSGNQVLDASRLQEIVAINDDLLATIRSLVGGDST</sequence>
<dbReference type="AlphaFoldDB" id="A0A430JC01"/>
<dbReference type="Proteomes" id="UP000276128">
    <property type="component" value="Unassembled WGS sequence"/>
</dbReference>
<reference evidence="2 3" key="1">
    <citation type="submission" date="2018-12" db="EMBL/GenBank/DDBJ databases">
        <title>Bacillus ochoae sp. nov., Paenibacillus whitsoniae sp. nov., Paenibacillus spiritus sp. nov. Isolated from the Mars Exploration Rover during spacecraft assembly.</title>
        <authorList>
            <person name="Seuylemezian A."/>
            <person name="Vaishampayan P."/>
        </authorList>
    </citation>
    <scope>NUCLEOTIDE SEQUENCE [LARGE SCALE GENOMIC DNA]</scope>
    <source>
        <strain evidence="2 3">MER 54</strain>
    </source>
</reference>
<proteinExistence type="predicted"/>
<accession>A0A430JC01</accession>
<dbReference type="EMBL" id="RXHU01000047">
    <property type="protein sequence ID" value="RTE08573.1"/>
    <property type="molecule type" value="Genomic_DNA"/>
</dbReference>
<gene>
    <name evidence="2" type="ORF">EJQ19_16660</name>
</gene>
<dbReference type="OrthoDB" id="5497289at2"/>
<organism evidence="2 3">
    <name type="scientific">Paenibacillus whitsoniae</name>
    <dbReference type="NCBI Taxonomy" id="2496558"/>
    <lineage>
        <taxon>Bacteria</taxon>
        <taxon>Bacillati</taxon>
        <taxon>Bacillota</taxon>
        <taxon>Bacilli</taxon>
        <taxon>Bacillales</taxon>
        <taxon>Paenibacillaceae</taxon>
        <taxon>Paenibacillus</taxon>
    </lineage>
</organism>